<evidence type="ECO:0000256" key="1">
    <source>
        <dbReference type="SAM" id="MobiDB-lite"/>
    </source>
</evidence>
<dbReference type="AlphaFoldDB" id="A0A150QSH0"/>
<accession>A0A150QSH0</accession>
<sequence length="65" mass="7313">MELCGWEMIERLREGTRSTACRARRRSDALALELKALKEQHPSQAQRIGWDDGEAAPGVNPTLVH</sequence>
<feature type="region of interest" description="Disordered" evidence="1">
    <location>
        <begin position="42"/>
        <end position="65"/>
    </location>
</feature>
<dbReference type="EMBL" id="JEMA01000368">
    <property type="protein sequence ID" value="KYF70919.1"/>
    <property type="molecule type" value="Genomic_DNA"/>
</dbReference>
<gene>
    <name evidence="2" type="ORF">BE15_41020</name>
</gene>
<protein>
    <submittedName>
        <fullName evidence="2">Uncharacterized protein</fullName>
    </submittedName>
</protein>
<comment type="caution">
    <text evidence="2">The sequence shown here is derived from an EMBL/GenBank/DDBJ whole genome shotgun (WGS) entry which is preliminary data.</text>
</comment>
<dbReference type="RefSeq" id="WP_061607309.1">
    <property type="nucleotide sequence ID" value="NZ_CP162579.1"/>
</dbReference>
<organism evidence="2 3">
    <name type="scientific">Sorangium cellulosum</name>
    <name type="common">Polyangium cellulosum</name>
    <dbReference type="NCBI Taxonomy" id="56"/>
    <lineage>
        <taxon>Bacteria</taxon>
        <taxon>Pseudomonadati</taxon>
        <taxon>Myxococcota</taxon>
        <taxon>Polyangia</taxon>
        <taxon>Polyangiales</taxon>
        <taxon>Polyangiaceae</taxon>
        <taxon>Sorangium</taxon>
    </lineage>
</organism>
<name>A0A150QSH0_SORCE</name>
<evidence type="ECO:0000313" key="3">
    <source>
        <dbReference type="Proteomes" id="UP000075260"/>
    </source>
</evidence>
<reference evidence="2 3" key="1">
    <citation type="submission" date="2014-02" db="EMBL/GenBank/DDBJ databases">
        <title>The small core and large imbalanced accessory genome model reveals a collaborative survival strategy of Sorangium cellulosum strains in nature.</title>
        <authorList>
            <person name="Han K."/>
            <person name="Peng R."/>
            <person name="Blom J."/>
            <person name="Li Y.-Z."/>
        </authorList>
    </citation>
    <scope>NUCLEOTIDE SEQUENCE [LARGE SCALE GENOMIC DNA]</scope>
    <source>
        <strain evidence="2 3">So0008-312</strain>
    </source>
</reference>
<proteinExistence type="predicted"/>
<dbReference type="Proteomes" id="UP000075260">
    <property type="component" value="Unassembled WGS sequence"/>
</dbReference>
<evidence type="ECO:0000313" key="2">
    <source>
        <dbReference type="EMBL" id="KYF70919.1"/>
    </source>
</evidence>